<name>A0ABW2LA83_9BACT</name>
<organism evidence="3 4">
    <name type="scientific">Haloferula chungangensis</name>
    <dbReference type="NCBI Taxonomy" id="1048331"/>
    <lineage>
        <taxon>Bacteria</taxon>
        <taxon>Pseudomonadati</taxon>
        <taxon>Verrucomicrobiota</taxon>
        <taxon>Verrucomicrobiia</taxon>
        <taxon>Verrucomicrobiales</taxon>
        <taxon>Verrucomicrobiaceae</taxon>
        <taxon>Haloferula</taxon>
    </lineage>
</organism>
<evidence type="ECO:0000256" key="1">
    <source>
        <dbReference type="SAM" id="MobiDB-lite"/>
    </source>
</evidence>
<evidence type="ECO:0008006" key="5">
    <source>
        <dbReference type="Google" id="ProtNLM"/>
    </source>
</evidence>
<accession>A0ABW2LA83</accession>
<evidence type="ECO:0000313" key="4">
    <source>
        <dbReference type="Proteomes" id="UP001596472"/>
    </source>
</evidence>
<dbReference type="Proteomes" id="UP001596472">
    <property type="component" value="Unassembled WGS sequence"/>
</dbReference>
<protein>
    <recommendedName>
        <fullName evidence="5">Tetratricopeptide repeat protein</fullName>
    </recommendedName>
</protein>
<dbReference type="SUPFAM" id="SSF48452">
    <property type="entry name" value="TPR-like"/>
    <property type="match status" value="1"/>
</dbReference>
<proteinExistence type="predicted"/>
<sequence length="375" mass="41453">MGQTKTKHDSTLTFRLACWVMGLIAFIQIITAGVALAVRVENAREVRVETEIVTKIVTVAAKPEPKKEASPVVALPPLPPTPVETPLPPARPLDAPAIADAKVEQLVLEGREARVAEDMGRAIIKLEEARSIDSQEPNTLYELGLVYETMAAYDTALAEKAAEAYQAVFELGTTKAGALYPLAARKLRDGIARPVDMRGKLSLGRVRIFKDDAFEDGERVVLTVPVSAAPDSNPSADDFFVKVEFFDKIRNKDPQPAGPNCVTNFEWASGEIDWLGGEEILRVTYILPPPEPGQEHLFGHPEYYGQIVELVYKNELLDSQAWPRHLASRSKVEPQQSYDPMFLESDFDPNLGVLPPLENELELPPMPDELELPPR</sequence>
<dbReference type="InterPro" id="IPR011990">
    <property type="entry name" value="TPR-like_helical_dom_sf"/>
</dbReference>
<evidence type="ECO:0000256" key="2">
    <source>
        <dbReference type="SAM" id="Phobius"/>
    </source>
</evidence>
<dbReference type="RefSeq" id="WP_379716023.1">
    <property type="nucleotide sequence ID" value="NZ_JBHTBS010000015.1"/>
</dbReference>
<comment type="caution">
    <text evidence="3">The sequence shown here is derived from an EMBL/GenBank/DDBJ whole genome shotgun (WGS) entry which is preliminary data.</text>
</comment>
<keyword evidence="2" id="KW-0472">Membrane</keyword>
<reference evidence="4" key="1">
    <citation type="journal article" date="2019" name="Int. J. Syst. Evol. Microbiol.">
        <title>The Global Catalogue of Microorganisms (GCM) 10K type strain sequencing project: providing services to taxonomists for standard genome sequencing and annotation.</title>
        <authorList>
            <consortium name="The Broad Institute Genomics Platform"/>
            <consortium name="The Broad Institute Genome Sequencing Center for Infectious Disease"/>
            <person name="Wu L."/>
            <person name="Ma J."/>
        </authorList>
    </citation>
    <scope>NUCLEOTIDE SEQUENCE [LARGE SCALE GENOMIC DNA]</scope>
    <source>
        <strain evidence="4">CGMCC 4.1467</strain>
    </source>
</reference>
<keyword evidence="4" id="KW-1185">Reference proteome</keyword>
<dbReference type="EMBL" id="JBHTBS010000015">
    <property type="protein sequence ID" value="MFC7339359.1"/>
    <property type="molecule type" value="Genomic_DNA"/>
</dbReference>
<feature type="region of interest" description="Disordered" evidence="1">
    <location>
        <begin position="349"/>
        <end position="375"/>
    </location>
</feature>
<gene>
    <name evidence="3" type="ORF">ACFQY0_19360</name>
</gene>
<keyword evidence="2" id="KW-1133">Transmembrane helix</keyword>
<feature type="transmembrane region" description="Helical" evidence="2">
    <location>
        <begin position="12"/>
        <end position="38"/>
    </location>
</feature>
<evidence type="ECO:0000313" key="3">
    <source>
        <dbReference type="EMBL" id="MFC7339359.1"/>
    </source>
</evidence>
<dbReference type="Gene3D" id="1.25.40.10">
    <property type="entry name" value="Tetratricopeptide repeat domain"/>
    <property type="match status" value="1"/>
</dbReference>
<keyword evidence="2" id="KW-0812">Transmembrane</keyword>